<evidence type="ECO:0000313" key="3">
    <source>
        <dbReference type="Proteomes" id="UP000246964"/>
    </source>
</evidence>
<evidence type="ECO:0000313" key="2">
    <source>
        <dbReference type="EMBL" id="PWW12193.1"/>
    </source>
</evidence>
<dbReference type="AlphaFoldDB" id="A0A317Q6Z5"/>
<evidence type="ECO:0000256" key="1">
    <source>
        <dbReference type="SAM" id="SignalP"/>
    </source>
</evidence>
<protein>
    <submittedName>
        <fullName evidence="2">Uncharacterized protein</fullName>
    </submittedName>
</protein>
<reference evidence="2 3" key="1">
    <citation type="submission" date="2018-05" db="EMBL/GenBank/DDBJ databases">
        <title>Freshwater and sediment microbial communities from various areas in North America, analyzing microbe dynamics in response to fracking.</title>
        <authorList>
            <person name="Lamendella R."/>
        </authorList>
    </citation>
    <scope>NUCLEOTIDE SEQUENCE [LARGE SCALE GENOMIC DNA]</scope>
    <source>
        <strain evidence="2 3">125B1</strain>
    </source>
</reference>
<feature type="signal peptide" evidence="1">
    <location>
        <begin position="1"/>
        <end position="29"/>
    </location>
</feature>
<name>A0A317Q6Z5_9GAMM</name>
<comment type="caution">
    <text evidence="2">The sequence shown here is derived from an EMBL/GenBank/DDBJ whole genome shotgun (WGS) entry which is preliminary data.</text>
</comment>
<accession>A0A317Q6Z5</accession>
<dbReference type="Proteomes" id="UP000246964">
    <property type="component" value="Unassembled WGS sequence"/>
</dbReference>
<proteinExistence type="predicted"/>
<dbReference type="OrthoDB" id="6359379at2"/>
<feature type="chain" id="PRO_5016436599" evidence="1">
    <location>
        <begin position="30"/>
        <end position="238"/>
    </location>
</feature>
<gene>
    <name evidence="2" type="ORF">DET45_10825</name>
</gene>
<dbReference type="EMBL" id="QGTT01000008">
    <property type="protein sequence ID" value="PWW12193.1"/>
    <property type="molecule type" value="Genomic_DNA"/>
</dbReference>
<sequence>MKYVKKLTKIALGSLTLSAIGLWSGVSLAAPVQELRLAQEAFTESYASNVPVSGRILVGVVYASPNLSGNLAVRVPKVDLDQPICLKVHSRDGSYSSENEYRMAAAAEAELYSVEYPSKHTDVLDKLSADEMAMVAVPGSCEQSNSIQQVYLSYRGEEPGGKVYVFANSGRSDVFMQLQLDSGNQNHRCQAIKQGVRTGYDTLCEIDPALLRDGTNAITLVRRQAGRMLPPVKFELVY</sequence>
<dbReference type="RefSeq" id="WP_110076054.1">
    <property type="nucleotide sequence ID" value="NZ_QGTT01000008.1"/>
</dbReference>
<organism evidence="2 3">
    <name type="scientific">Pseudidiomarina maritima</name>
    <dbReference type="NCBI Taxonomy" id="519453"/>
    <lineage>
        <taxon>Bacteria</taxon>
        <taxon>Pseudomonadati</taxon>
        <taxon>Pseudomonadota</taxon>
        <taxon>Gammaproteobacteria</taxon>
        <taxon>Alteromonadales</taxon>
        <taxon>Idiomarinaceae</taxon>
        <taxon>Pseudidiomarina</taxon>
    </lineage>
</organism>
<keyword evidence="3" id="KW-1185">Reference proteome</keyword>
<keyword evidence="1" id="KW-0732">Signal</keyword>